<evidence type="ECO:0000256" key="10">
    <source>
        <dbReference type="ARBA" id="ARBA00023139"/>
    </source>
</evidence>
<proteinExistence type="predicted"/>
<dbReference type="AlphaFoldDB" id="A0A3Q2CDF8"/>
<dbReference type="SUPFAM" id="SSF58069">
    <property type="entry name" value="Virus ectodomain"/>
    <property type="match status" value="1"/>
</dbReference>
<keyword evidence="12" id="KW-0325">Glycoprotein</keyword>
<evidence type="ECO:0000256" key="12">
    <source>
        <dbReference type="ARBA" id="ARBA00023180"/>
    </source>
</evidence>
<keyword evidence="6 14" id="KW-0812">Transmembrane</keyword>
<comment type="subcellular location">
    <subcellularLocation>
        <location evidence="1">Host cell membrane</location>
        <topology evidence="1">Single-pass type I membrane protein</topology>
    </subcellularLocation>
    <subcellularLocation>
        <location evidence="2">Host endomembrane system</location>
        <topology evidence="2">Peripheral membrane protein</topology>
    </subcellularLocation>
    <subcellularLocation>
        <location evidence="3">Virion membrane</location>
        <topology evidence="3">Single-pass type I membrane protein</topology>
    </subcellularLocation>
</comment>
<reference evidence="15" key="2">
    <citation type="submission" date="2025-09" db="UniProtKB">
        <authorList>
            <consortium name="Ensembl"/>
        </authorList>
    </citation>
    <scope>IDENTIFICATION</scope>
</reference>
<evidence type="ECO:0000256" key="14">
    <source>
        <dbReference type="SAM" id="Phobius"/>
    </source>
</evidence>
<evidence type="ECO:0000256" key="7">
    <source>
        <dbReference type="ARBA" id="ARBA00022870"/>
    </source>
</evidence>
<evidence type="ECO:0000256" key="4">
    <source>
        <dbReference type="ARBA" id="ARBA00022511"/>
    </source>
</evidence>
<dbReference type="PANTHER" id="PTHR10424">
    <property type="entry name" value="VIRAL ENVELOPE PROTEIN"/>
    <property type="match status" value="1"/>
</dbReference>
<sequence>MSTFSLPPVVQKPANLIFPFCIARGKELEEVTKRTSGKMWTADRLVTCSNRTWFPPTEDGNSTHHIRFCKTSLKATIRCEQVIPDGGHVIYEFQPSSVSQYRILNMAKGSAPLGDIFWMCHNKTQMLATLPPLWEGICAPVMLTGQLKLIVTNPEGVKETSNEITNHAKRSTSVKHEWKASDEVYITWDQIPYGVPEEQIAIGSDWIESGRAAGAVPIWGTIVNAQYTARNSRWVNLLWYNQQRFINFTMKGMDLVKEQLHATSLKVLQNRFVLESRMAGDQGICDHIGEDCCTLIPMHTDVNGSLTGVLQEMKRMRDEHVLQSNWNTQLKGFWDWFNKLGWGRYLKAIGMALGVIILIILIVICCILPLIRGLVSRLIVSVTGHFPVVQIQLDQGI</sequence>
<evidence type="ECO:0000256" key="13">
    <source>
        <dbReference type="ARBA" id="ARBA00023288"/>
    </source>
</evidence>
<dbReference type="STRING" id="28743.ENSCVAP00000002988"/>
<keyword evidence="9 14" id="KW-0472">Membrane</keyword>
<protein>
    <recommendedName>
        <fullName evidence="17">Envelope glycoprotein</fullName>
    </recommendedName>
</protein>
<dbReference type="InterPro" id="IPR018154">
    <property type="entry name" value="TLV/ENV_coat_polyprotein"/>
</dbReference>
<keyword evidence="7" id="KW-1043">Host membrane</keyword>
<evidence type="ECO:0000256" key="6">
    <source>
        <dbReference type="ARBA" id="ARBA00022692"/>
    </source>
</evidence>
<reference evidence="15" key="1">
    <citation type="submission" date="2025-08" db="UniProtKB">
        <authorList>
            <consortium name="Ensembl"/>
        </authorList>
    </citation>
    <scope>IDENTIFICATION</scope>
</reference>
<accession>A0A3Q2CDF8</accession>
<evidence type="ECO:0000256" key="11">
    <source>
        <dbReference type="ARBA" id="ARBA00023157"/>
    </source>
</evidence>
<keyword evidence="16" id="KW-1185">Reference proteome</keyword>
<keyword evidence="8 14" id="KW-1133">Transmembrane helix</keyword>
<keyword evidence="11" id="KW-1015">Disulfide bond</keyword>
<evidence type="ECO:0000256" key="9">
    <source>
        <dbReference type="ARBA" id="ARBA00023136"/>
    </source>
</evidence>
<dbReference type="Gene3D" id="1.10.287.210">
    <property type="match status" value="1"/>
</dbReference>
<dbReference type="Ensembl" id="ENSCVAT00000010790.1">
    <property type="protein sequence ID" value="ENSCVAP00000002988.1"/>
    <property type="gene ID" value="ENSCVAG00000004144.1"/>
</dbReference>
<evidence type="ECO:0000313" key="16">
    <source>
        <dbReference type="Proteomes" id="UP000265020"/>
    </source>
</evidence>
<evidence type="ECO:0000256" key="3">
    <source>
        <dbReference type="ARBA" id="ARBA00004563"/>
    </source>
</evidence>
<evidence type="ECO:0000256" key="2">
    <source>
        <dbReference type="ARBA" id="ARBA00004531"/>
    </source>
</evidence>
<dbReference type="Proteomes" id="UP000265020">
    <property type="component" value="Unassembled WGS sequence"/>
</dbReference>
<dbReference type="PANTHER" id="PTHR10424:SF81">
    <property type="entry name" value="ERVV2 PROTEIN"/>
    <property type="match status" value="1"/>
</dbReference>
<dbReference type="GeneTree" id="ENSGT00530000064449"/>
<evidence type="ECO:0008006" key="17">
    <source>
        <dbReference type="Google" id="ProtNLM"/>
    </source>
</evidence>
<evidence type="ECO:0000313" key="15">
    <source>
        <dbReference type="Ensembl" id="ENSCVAP00000002988.1"/>
    </source>
</evidence>
<keyword evidence="10" id="KW-0564">Palmitate</keyword>
<keyword evidence="5" id="KW-0945">Host-virus interaction</keyword>
<dbReference type="OMA" id="STHHIRF"/>
<evidence type="ECO:0000256" key="5">
    <source>
        <dbReference type="ARBA" id="ARBA00022581"/>
    </source>
</evidence>
<feature type="transmembrane region" description="Helical" evidence="14">
    <location>
        <begin position="348"/>
        <end position="371"/>
    </location>
</feature>
<keyword evidence="4" id="KW-1032">Host cell membrane</keyword>
<keyword evidence="13" id="KW-0449">Lipoprotein</keyword>
<name>A0A3Q2CDF8_CYPVA</name>
<evidence type="ECO:0000256" key="1">
    <source>
        <dbReference type="ARBA" id="ARBA00004402"/>
    </source>
</evidence>
<evidence type="ECO:0000256" key="8">
    <source>
        <dbReference type="ARBA" id="ARBA00022989"/>
    </source>
</evidence>
<organism evidence="15 16">
    <name type="scientific">Cyprinodon variegatus</name>
    <name type="common">Sheepshead minnow</name>
    <dbReference type="NCBI Taxonomy" id="28743"/>
    <lineage>
        <taxon>Eukaryota</taxon>
        <taxon>Metazoa</taxon>
        <taxon>Chordata</taxon>
        <taxon>Craniata</taxon>
        <taxon>Vertebrata</taxon>
        <taxon>Euteleostomi</taxon>
        <taxon>Actinopterygii</taxon>
        <taxon>Neopterygii</taxon>
        <taxon>Teleostei</taxon>
        <taxon>Neoteleostei</taxon>
        <taxon>Acanthomorphata</taxon>
        <taxon>Ovalentaria</taxon>
        <taxon>Atherinomorphae</taxon>
        <taxon>Cyprinodontiformes</taxon>
        <taxon>Cyprinodontidae</taxon>
        <taxon>Cyprinodon</taxon>
    </lineage>
</organism>